<reference evidence="3 4" key="1">
    <citation type="journal article" date="2024" name="Ann. Entomol. Soc. Am.">
        <title>Genomic analyses of the southern and eastern yellowjacket wasps (Hymenoptera: Vespidae) reveal evolutionary signatures of social life.</title>
        <authorList>
            <person name="Catto M.A."/>
            <person name="Caine P.B."/>
            <person name="Orr S.E."/>
            <person name="Hunt B.G."/>
            <person name="Goodisman M.A.D."/>
        </authorList>
    </citation>
    <scope>NUCLEOTIDE SEQUENCE [LARGE SCALE GENOMIC DNA]</scope>
    <source>
        <strain evidence="3">233</strain>
        <tissue evidence="3">Head and thorax</tissue>
    </source>
</reference>
<proteinExistence type="predicted"/>
<dbReference type="EMBL" id="JAUDFV010000152">
    <property type="protein sequence ID" value="KAL2718358.1"/>
    <property type="molecule type" value="Genomic_DNA"/>
</dbReference>
<gene>
    <name evidence="1" type="ORF">V1478_012234</name>
    <name evidence="2" type="ORF">V1478_012237</name>
    <name evidence="3" type="ORF">V1478_012239</name>
</gene>
<organism evidence="3 4">
    <name type="scientific">Vespula squamosa</name>
    <name type="common">Southern yellow jacket</name>
    <name type="synonym">Wasp</name>
    <dbReference type="NCBI Taxonomy" id="30214"/>
    <lineage>
        <taxon>Eukaryota</taxon>
        <taxon>Metazoa</taxon>
        <taxon>Ecdysozoa</taxon>
        <taxon>Arthropoda</taxon>
        <taxon>Hexapoda</taxon>
        <taxon>Insecta</taxon>
        <taxon>Pterygota</taxon>
        <taxon>Neoptera</taxon>
        <taxon>Endopterygota</taxon>
        <taxon>Hymenoptera</taxon>
        <taxon>Apocrita</taxon>
        <taxon>Aculeata</taxon>
        <taxon>Vespoidea</taxon>
        <taxon>Vespidae</taxon>
        <taxon>Vespinae</taxon>
        <taxon>Vespula</taxon>
    </lineage>
</organism>
<evidence type="ECO:0000313" key="2">
    <source>
        <dbReference type="EMBL" id="KAL2718361.1"/>
    </source>
</evidence>
<accession>A0ABD2ACL5</accession>
<evidence type="ECO:0000313" key="3">
    <source>
        <dbReference type="EMBL" id="KAL2718363.1"/>
    </source>
</evidence>
<protein>
    <submittedName>
        <fullName evidence="3">Uncharacterized protein</fullName>
    </submittedName>
</protein>
<keyword evidence="4" id="KW-1185">Reference proteome</keyword>
<evidence type="ECO:0000313" key="4">
    <source>
        <dbReference type="Proteomes" id="UP001607302"/>
    </source>
</evidence>
<name>A0ABD2ACL5_VESSQ</name>
<dbReference type="AlphaFoldDB" id="A0ABD2ACL5"/>
<comment type="caution">
    <text evidence="3">The sequence shown here is derived from an EMBL/GenBank/DDBJ whole genome shotgun (WGS) entry which is preliminary data.</text>
</comment>
<dbReference type="EMBL" id="JAUDFV010000152">
    <property type="protein sequence ID" value="KAL2718361.1"/>
    <property type="molecule type" value="Genomic_DNA"/>
</dbReference>
<dbReference type="Proteomes" id="UP001607302">
    <property type="component" value="Unassembled WGS sequence"/>
</dbReference>
<evidence type="ECO:0000313" key="1">
    <source>
        <dbReference type="EMBL" id="KAL2718358.1"/>
    </source>
</evidence>
<dbReference type="EMBL" id="JAUDFV010000152">
    <property type="protein sequence ID" value="KAL2718363.1"/>
    <property type="molecule type" value="Genomic_DNA"/>
</dbReference>
<sequence length="65" mass="7579">MNDTAFYLHFHFVITSRKRIPWDLRCALVESQRKTALEIDKVVQTPDFVAVSRGQRPPVHNSNLK</sequence>